<evidence type="ECO:0000313" key="2">
    <source>
        <dbReference type="EMBL" id="AAL41975.2"/>
    </source>
</evidence>
<organism evidence="2 3">
    <name type="scientific">Agrobacterium fabrum (strain C58 / ATCC 33970)</name>
    <name type="common">Agrobacterium tumefaciens (strain C58)</name>
    <dbReference type="NCBI Taxonomy" id="176299"/>
    <lineage>
        <taxon>Bacteria</taxon>
        <taxon>Pseudomonadati</taxon>
        <taxon>Pseudomonadota</taxon>
        <taxon>Alphaproteobacteria</taxon>
        <taxon>Hyphomicrobiales</taxon>
        <taxon>Rhizobiaceae</taxon>
        <taxon>Rhizobium/Agrobacterium group</taxon>
        <taxon>Agrobacterium</taxon>
        <taxon>Agrobacterium tumefaciens complex</taxon>
    </lineage>
</organism>
<dbReference type="EnsemblBacteria" id="AAL41975">
    <property type="protein sequence ID" value="AAL41975"/>
    <property type="gene ID" value="Atu0961"/>
</dbReference>
<accession>Q8UGS4</accession>
<dbReference type="Proteomes" id="UP000000813">
    <property type="component" value="Chromosome circular"/>
</dbReference>
<dbReference type="KEGG" id="atu:Atu0961"/>
<dbReference type="HOGENOM" id="CLU_1340901_0_0_5"/>
<evidence type="ECO:0000256" key="1">
    <source>
        <dbReference type="SAM" id="MobiDB-lite"/>
    </source>
</evidence>
<feature type="region of interest" description="Disordered" evidence="1">
    <location>
        <begin position="96"/>
        <end position="116"/>
    </location>
</feature>
<dbReference type="AlphaFoldDB" id="Q8UGS4"/>
<proteinExistence type="predicted"/>
<dbReference type="STRING" id="176299.Atu0961"/>
<protein>
    <submittedName>
        <fullName evidence="2">Uncharacterized protein</fullName>
    </submittedName>
</protein>
<gene>
    <name evidence="2" type="ordered locus">Atu0961</name>
</gene>
<name>Q8UGS4_AGRFC</name>
<evidence type="ECO:0000313" key="3">
    <source>
        <dbReference type="Proteomes" id="UP000000813"/>
    </source>
</evidence>
<reference evidence="2 3" key="2">
    <citation type="journal article" date="2001" name="Science">
        <title>Genome sequence of the plant pathogen and biotechnology agent Agrobacterium tumefaciens C58.</title>
        <authorList>
            <person name="Goodner B."/>
            <person name="Hinkle G."/>
            <person name="Gattung S."/>
            <person name="Miller N."/>
            <person name="Blanchard M."/>
            <person name="Qurollo B."/>
            <person name="Goldman B.S."/>
            <person name="Cao Y."/>
            <person name="Askenazi M."/>
            <person name="Halling C."/>
            <person name="Mullin L."/>
            <person name="Houmiel K."/>
            <person name="Gordon J."/>
            <person name="Vaudin M."/>
            <person name="Iartchouk O."/>
            <person name="Epp A."/>
            <person name="Liu F."/>
            <person name="Wollam C."/>
            <person name="Allinger M."/>
            <person name="Doughty D."/>
            <person name="Scott C."/>
            <person name="Lappas C."/>
            <person name="Markelz B."/>
            <person name="Flanagan C."/>
            <person name="Crowell C."/>
            <person name="Gurson J."/>
            <person name="Lomo C."/>
            <person name="Sear C."/>
            <person name="Strub G."/>
            <person name="Cielo C."/>
            <person name="Slater S."/>
        </authorList>
    </citation>
    <scope>NUCLEOTIDE SEQUENCE [LARGE SCALE GENOMIC DNA]</scope>
    <source>
        <strain evidence="3">C58 / ATCC 33970</strain>
    </source>
</reference>
<reference evidence="2 3" key="1">
    <citation type="journal article" date="2001" name="Science">
        <title>The genome of the natural genetic engineer Agrobacterium tumefaciens C58.</title>
        <authorList>
            <person name="Wood D.W."/>
            <person name="Setubal J.C."/>
            <person name="Kaul R."/>
            <person name="Monks D.E."/>
            <person name="Kitajima J.P."/>
            <person name="Okura V.K."/>
            <person name="Zhou Y."/>
            <person name="Chen L."/>
            <person name="Wood G.E."/>
            <person name="Almeida N.F.Jr."/>
            <person name="Woo L."/>
            <person name="Chen Y."/>
            <person name="Paulsen I.T."/>
            <person name="Eisen J.A."/>
            <person name="Karp P.D."/>
            <person name="Bovee D.Sr."/>
            <person name="Chapman P."/>
            <person name="Clendenning J."/>
            <person name="Deatherage G."/>
            <person name="Gillet W."/>
            <person name="Grant C."/>
            <person name="Kutyavin T."/>
            <person name="Levy R."/>
            <person name="Li M.J."/>
            <person name="McClelland E."/>
            <person name="Palmieri A."/>
            <person name="Raymond C."/>
            <person name="Rouse G."/>
            <person name="Saenphimmachak C."/>
            <person name="Wu Z."/>
            <person name="Romero P."/>
            <person name="Gordon D."/>
            <person name="Zhang S."/>
            <person name="Yoo H."/>
            <person name="Tao Y."/>
            <person name="Biddle P."/>
            <person name="Jung M."/>
            <person name="Krespan W."/>
            <person name="Perry M."/>
            <person name="Gordon-Kamm B."/>
            <person name="Liao L."/>
            <person name="Kim S."/>
            <person name="Hendrick C."/>
            <person name="Zhao Z.Y."/>
            <person name="Dolan M."/>
            <person name="Chumley F."/>
            <person name="Tingey S.V."/>
            <person name="Tomb J.F."/>
            <person name="Gordon M.P."/>
            <person name="Olson M.V."/>
            <person name="Nester E.W."/>
        </authorList>
    </citation>
    <scope>NUCLEOTIDE SEQUENCE [LARGE SCALE GENOMIC DNA]</scope>
    <source>
        <strain evidence="3">C58 / ATCC 33970</strain>
    </source>
</reference>
<keyword evidence="3" id="KW-1185">Reference proteome</keyword>
<sequence>MAGNAALHRRRGHIFIGKDVAGTAQARADDPDHVGGLHAAAGETPCECREVVGCKGGFEFGERAQRQAQDAPFTVDQRLDLAAMTVRPSVTQTLRHHSTPNVRRPADSSAISNCTSPSWRPEYSSATIWNGPAMVPKSGMTICQPGMVPAKNAPRTSASLAASLKMPDAVSAALCTPAPASNSRQRPALSPSVMSTAWALKASR</sequence>
<dbReference type="EMBL" id="AE007869">
    <property type="protein sequence ID" value="AAL41975.2"/>
    <property type="molecule type" value="Genomic_DNA"/>
</dbReference>